<dbReference type="Proteomes" id="UP001365542">
    <property type="component" value="Unassembled WGS sequence"/>
</dbReference>
<accession>A0AAV9WZ61</accession>
<reference evidence="1 2" key="1">
    <citation type="submission" date="2019-10" db="EMBL/GenBank/DDBJ databases">
        <authorList>
            <person name="Palmer J.M."/>
        </authorList>
    </citation>
    <scope>NUCLEOTIDE SEQUENCE [LARGE SCALE GENOMIC DNA]</scope>
    <source>
        <strain evidence="1 2">TWF694</strain>
    </source>
</reference>
<gene>
    <name evidence="1" type="ORF">TWF694_003784</name>
</gene>
<comment type="caution">
    <text evidence="1">The sequence shown here is derived from an EMBL/GenBank/DDBJ whole genome shotgun (WGS) entry which is preliminary data.</text>
</comment>
<proteinExistence type="predicted"/>
<evidence type="ECO:0008006" key="3">
    <source>
        <dbReference type="Google" id="ProtNLM"/>
    </source>
</evidence>
<evidence type="ECO:0000313" key="2">
    <source>
        <dbReference type="Proteomes" id="UP001365542"/>
    </source>
</evidence>
<keyword evidence="2" id="KW-1185">Reference proteome</keyword>
<sequence length="143" mass="16401">MASVPETHSFWSLCKAFIGTDRTTELFERYGGAERKKYRGNRGINALENGWILFSQLDDAFTRMNCYLEPEPDNLRAYKSNWLEEPRDLPRYSSVHPLRPEEKIKTGDIIILGPTRDSELGEIPYPSRTLLTLQAAIQALPQV</sequence>
<dbReference type="EMBL" id="JAVHJO010000013">
    <property type="protein sequence ID" value="KAK6530432.1"/>
    <property type="molecule type" value="Genomic_DNA"/>
</dbReference>
<organism evidence="1 2">
    <name type="scientific">Orbilia ellipsospora</name>
    <dbReference type="NCBI Taxonomy" id="2528407"/>
    <lineage>
        <taxon>Eukaryota</taxon>
        <taxon>Fungi</taxon>
        <taxon>Dikarya</taxon>
        <taxon>Ascomycota</taxon>
        <taxon>Pezizomycotina</taxon>
        <taxon>Orbiliomycetes</taxon>
        <taxon>Orbiliales</taxon>
        <taxon>Orbiliaceae</taxon>
        <taxon>Orbilia</taxon>
    </lineage>
</organism>
<name>A0AAV9WZ61_9PEZI</name>
<evidence type="ECO:0000313" key="1">
    <source>
        <dbReference type="EMBL" id="KAK6530432.1"/>
    </source>
</evidence>
<dbReference type="AlphaFoldDB" id="A0AAV9WZ61"/>
<protein>
    <recommendedName>
        <fullName evidence="3">HNH nuclease domain-containing protein</fullName>
    </recommendedName>
</protein>